<dbReference type="Proteomes" id="UP000559027">
    <property type="component" value="Unassembled WGS sequence"/>
</dbReference>
<gene>
    <name evidence="4" type="ORF">D9756_010697</name>
</gene>
<feature type="transmembrane region" description="Helical" evidence="2">
    <location>
        <begin position="555"/>
        <end position="576"/>
    </location>
</feature>
<dbReference type="PANTHER" id="PTHR35043">
    <property type="entry name" value="TRANSCRIPTION FACTOR DOMAIN-CONTAINING PROTEIN"/>
    <property type="match status" value="1"/>
</dbReference>
<keyword evidence="2" id="KW-0812">Transmembrane</keyword>
<feature type="chain" id="PRO_5034369262" evidence="3">
    <location>
        <begin position="18"/>
        <end position="599"/>
    </location>
</feature>
<feature type="transmembrane region" description="Helical" evidence="2">
    <location>
        <begin position="516"/>
        <end position="535"/>
    </location>
</feature>
<reference evidence="4 5" key="1">
    <citation type="journal article" date="2020" name="ISME J.">
        <title>Uncovering the hidden diversity of litter-decomposition mechanisms in mushroom-forming fungi.</title>
        <authorList>
            <person name="Floudas D."/>
            <person name="Bentzer J."/>
            <person name="Ahren D."/>
            <person name="Johansson T."/>
            <person name="Persson P."/>
            <person name="Tunlid A."/>
        </authorList>
    </citation>
    <scope>NUCLEOTIDE SEQUENCE [LARGE SCALE GENOMIC DNA]</scope>
    <source>
        <strain evidence="4 5">CBS 146.42</strain>
    </source>
</reference>
<feature type="transmembrane region" description="Helical" evidence="2">
    <location>
        <begin position="419"/>
        <end position="439"/>
    </location>
</feature>
<dbReference type="OrthoDB" id="9451547at2759"/>
<keyword evidence="2" id="KW-0472">Membrane</keyword>
<proteinExistence type="predicted"/>
<feature type="transmembrane region" description="Helical" evidence="2">
    <location>
        <begin position="484"/>
        <end position="504"/>
    </location>
</feature>
<keyword evidence="2" id="KW-1133">Transmembrane helix</keyword>
<feature type="region of interest" description="Disordered" evidence="1">
    <location>
        <begin position="323"/>
        <end position="345"/>
    </location>
</feature>
<comment type="caution">
    <text evidence="4">The sequence shown here is derived from an EMBL/GenBank/DDBJ whole genome shotgun (WGS) entry which is preliminary data.</text>
</comment>
<evidence type="ECO:0000313" key="5">
    <source>
        <dbReference type="Proteomes" id="UP000559027"/>
    </source>
</evidence>
<feature type="compositionally biased region" description="Low complexity" evidence="1">
    <location>
        <begin position="326"/>
        <end position="338"/>
    </location>
</feature>
<evidence type="ECO:0000313" key="4">
    <source>
        <dbReference type="EMBL" id="KAF5347555.1"/>
    </source>
</evidence>
<accession>A0A8H5CTD3</accession>
<dbReference type="PANTHER" id="PTHR35043:SF7">
    <property type="entry name" value="TRANSCRIPTION FACTOR DOMAIN-CONTAINING PROTEIN"/>
    <property type="match status" value="1"/>
</dbReference>
<dbReference type="EMBL" id="JAACJO010000024">
    <property type="protein sequence ID" value="KAF5347555.1"/>
    <property type="molecule type" value="Genomic_DNA"/>
</dbReference>
<keyword evidence="3" id="KW-0732">Signal</keyword>
<evidence type="ECO:0000256" key="1">
    <source>
        <dbReference type="SAM" id="MobiDB-lite"/>
    </source>
</evidence>
<evidence type="ECO:0000256" key="3">
    <source>
        <dbReference type="SAM" id="SignalP"/>
    </source>
</evidence>
<organism evidence="4 5">
    <name type="scientific">Leucocoprinus leucothites</name>
    <dbReference type="NCBI Taxonomy" id="201217"/>
    <lineage>
        <taxon>Eukaryota</taxon>
        <taxon>Fungi</taxon>
        <taxon>Dikarya</taxon>
        <taxon>Basidiomycota</taxon>
        <taxon>Agaricomycotina</taxon>
        <taxon>Agaricomycetes</taxon>
        <taxon>Agaricomycetidae</taxon>
        <taxon>Agaricales</taxon>
        <taxon>Agaricineae</taxon>
        <taxon>Agaricaceae</taxon>
        <taxon>Leucocoprinus</taxon>
    </lineage>
</organism>
<feature type="signal peptide" evidence="3">
    <location>
        <begin position="1"/>
        <end position="17"/>
    </location>
</feature>
<sequence>MILVFLLFVCSFAPGRALVAIRSTHSLNLDIDAEMTSLPLIARELPECLKVGSYRTTPQIVWSCLATVFACTWVAIHPNLPGPYESGYQRFRRKITITILAVIAPEFIAMFAMRQWMAAEAIKKEFNDRFNGGGKPTPINQRHCLLIELVLPADPELSLGTSIKRWFTGSPADGASKGWTLAHGFFAQMGGFMIYHEGKPVQVLTFDRLISAIDRGEIDVPHIPEEEIIDKSKGDGLSKLVVVVQTTWFVGQCLGRGWIMGLPMAELELLTLAFALLNGMVYLFWWAKPQGVMVPIQLEFKTLSTSPSFSKDNQTTFHHFQHDRISTPSNQSPSPSTPVASEPSCSSNLLQSFPHYITPPCADSNSATLLSALGDDHASKGAYPVIEENFDKVSFHWIRQKLSEIPLHSRGPFKRTRSALVNLPHVCFLVAAYPFRVIYKTLVNVDCERPCSGSQAASTFKVGRTRVPMFYAEQSYDPSVDTPVFLFSVFNVPLIFGGLHLTLWWSISFYTPLEQVLWRASAFCIAAEPMLFLVVNFGLVWPSTQTGRAAHISRGLVLATVLVYAVARCILIFIAFSSISRLPEDVYRDVEWLSFLPHV</sequence>
<evidence type="ECO:0000256" key="2">
    <source>
        <dbReference type="SAM" id="Phobius"/>
    </source>
</evidence>
<protein>
    <submittedName>
        <fullName evidence="4">Uncharacterized protein</fullName>
    </submittedName>
</protein>
<feature type="transmembrane region" description="Helical" evidence="2">
    <location>
        <begin position="269"/>
        <end position="287"/>
    </location>
</feature>
<keyword evidence="5" id="KW-1185">Reference proteome</keyword>
<name>A0A8H5CTD3_9AGAR</name>
<dbReference type="AlphaFoldDB" id="A0A8H5CTD3"/>